<proteinExistence type="predicted"/>
<dbReference type="KEGG" id="ssua:FPZ54_15285"/>
<dbReference type="AlphaFoldDB" id="A0A518RIH6"/>
<evidence type="ECO:0000313" key="8">
    <source>
        <dbReference type="EMBL" id="QDX27233.1"/>
    </source>
</evidence>
<accession>A0A518RIH6</accession>
<evidence type="ECO:0000256" key="2">
    <source>
        <dbReference type="ARBA" id="ARBA00022741"/>
    </source>
</evidence>
<dbReference type="NCBIfam" id="TIGR01189">
    <property type="entry name" value="ccmA"/>
    <property type="match status" value="1"/>
</dbReference>
<keyword evidence="1" id="KW-0813">Transport</keyword>
<dbReference type="GO" id="GO:0005524">
    <property type="term" value="F:ATP binding"/>
    <property type="evidence" value="ECO:0007669"/>
    <property type="project" value="UniProtKB-KW"/>
</dbReference>
<dbReference type="GO" id="GO:0016887">
    <property type="term" value="F:ATP hydrolysis activity"/>
    <property type="evidence" value="ECO:0007669"/>
    <property type="project" value="InterPro"/>
</dbReference>
<protein>
    <submittedName>
        <fullName evidence="8">Heme ABC exporter ATP-binding protein CcmA</fullName>
    </submittedName>
</protein>
<feature type="domain" description="ABC transporter" evidence="7">
    <location>
        <begin position="6"/>
        <end position="194"/>
    </location>
</feature>
<sequence length="194" mass="19443">MSDCGIRLEGVACARGGRMLFEGLDLALEPGGGLLVTGPNGAGKSSLIRIVAGLLNASAGHVSVTGEKALLAVAAGLDPELPVGEALRFWAGLDGRRDAVADALEAVGLLHLTPVPVRMLSTGQRKRVGIARVVASGAPIWLLDEPANGLDHGAIGVLGGLIAAHRAAGGIAVVATHLPIRMQGAREILIGGGG</sequence>
<dbReference type="SMART" id="SM00382">
    <property type="entry name" value="AAA"/>
    <property type="match status" value="1"/>
</dbReference>
<gene>
    <name evidence="8" type="primary">ccmA</name>
    <name evidence="8" type="ORF">FPZ54_15285</name>
</gene>
<dbReference type="PANTHER" id="PTHR43499">
    <property type="entry name" value="ABC TRANSPORTER I FAMILY MEMBER 1"/>
    <property type="match status" value="1"/>
</dbReference>
<dbReference type="Gene3D" id="3.40.50.300">
    <property type="entry name" value="P-loop containing nucleotide triphosphate hydrolases"/>
    <property type="match status" value="1"/>
</dbReference>
<evidence type="ECO:0000256" key="6">
    <source>
        <dbReference type="ARBA" id="ARBA00023136"/>
    </source>
</evidence>
<evidence type="ECO:0000313" key="9">
    <source>
        <dbReference type="Proteomes" id="UP000318055"/>
    </source>
</evidence>
<dbReference type="SUPFAM" id="SSF52540">
    <property type="entry name" value="P-loop containing nucleoside triphosphate hydrolases"/>
    <property type="match status" value="1"/>
</dbReference>
<keyword evidence="9" id="KW-1185">Reference proteome</keyword>
<organism evidence="8 9">
    <name type="scientific">Sphingomonas suaedae</name>
    <dbReference type="NCBI Taxonomy" id="2599297"/>
    <lineage>
        <taxon>Bacteria</taxon>
        <taxon>Pseudomonadati</taxon>
        <taxon>Pseudomonadota</taxon>
        <taxon>Alphaproteobacteria</taxon>
        <taxon>Sphingomonadales</taxon>
        <taxon>Sphingomonadaceae</taxon>
        <taxon>Sphingomonas</taxon>
    </lineage>
</organism>
<name>A0A518RIH6_9SPHN</name>
<dbReference type="PANTHER" id="PTHR43499:SF1">
    <property type="entry name" value="ABC TRANSPORTER I FAMILY MEMBER 1"/>
    <property type="match status" value="1"/>
</dbReference>
<keyword evidence="5" id="KW-1278">Translocase</keyword>
<evidence type="ECO:0000256" key="4">
    <source>
        <dbReference type="ARBA" id="ARBA00022840"/>
    </source>
</evidence>
<evidence type="ECO:0000256" key="3">
    <source>
        <dbReference type="ARBA" id="ARBA00022748"/>
    </source>
</evidence>
<reference evidence="8 9" key="1">
    <citation type="submission" date="2019-07" db="EMBL/GenBank/DDBJ databases">
        <title>Sphingomonas alkalisoli sp. nov., isolated from rhizosphere soil of Suaedae salsa.</title>
        <authorList>
            <person name="Zhang H."/>
            <person name="Xu L."/>
            <person name="Zhang J.-X."/>
            <person name="Sun J.-Q."/>
        </authorList>
    </citation>
    <scope>NUCLEOTIDE SEQUENCE [LARGE SCALE GENOMIC DNA]</scope>
    <source>
        <strain evidence="8 9">XS-10</strain>
    </source>
</reference>
<dbReference type="Proteomes" id="UP000318055">
    <property type="component" value="Chromosome"/>
</dbReference>
<dbReference type="EMBL" id="CP042239">
    <property type="protein sequence ID" value="QDX27233.1"/>
    <property type="molecule type" value="Genomic_DNA"/>
</dbReference>
<dbReference type="GO" id="GO:0022857">
    <property type="term" value="F:transmembrane transporter activity"/>
    <property type="evidence" value="ECO:0007669"/>
    <property type="project" value="InterPro"/>
</dbReference>
<evidence type="ECO:0000256" key="5">
    <source>
        <dbReference type="ARBA" id="ARBA00022967"/>
    </source>
</evidence>
<dbReference type="InterPro" id="IPR027417">
    <property type="entry name" value="P-loop_NTPase"/>
</dbReference>
<dbReference type="Pfam" id="PF00005">
    <property type="entry name" value="ABC_tran"/>
    <property type="match status" value="1"/>
</dbReference>
<dbReference type="InterPro" id="IPR005895">
    <property type="entry name" value="ABC_transptr_haem_export_CcmA"/>
</dbReference>
<dbReference type="PROSITE" id="PS50893">
    <property type="entry name" value="ABC_TRANSPORTER_2"/>
    <property type="match status" value="1"/>
</dbReference>
<keyword evidence="2" id="KW-0547">Nucleotide-binding</keyword>
<dbReference type="OrthoDB" id="9800654at2"/>
<dbReference type="InterPro" id="IPR003439">
    <property type="entry name" value="ABC_transporter-like_ATP-bd"/>
</dbReference>
<keyword evidence="6" id="KW-0472">Membrane</keyword>
<evidence type="ECO:0000256" key="1">
    <source>
        <dbReference type="ARBA" id="ARBA00022448"/>
    </source>
</evidence>
<keyword evidence="3" id="KW-0201">Cytochrome c-type biogenesis</keyword>
<keyword evidence="4 8" id="KW-0067">ATP-binding</keyword>
<evidence type="ECO:0000259" key="7">
    <source>
        <dbReference type="PROSITE" id="PS50893"/>
    </source>
</evidence>
<dbReference type="InterPro" id="IPR003593">
    <property type="entry name" value="AAA+_ATPase"/>
</dbReference>
<dbReference type="GO" id="GO:0017004">
    <property type="term" value="P:cytochrome complex assembly"/>
    <property type="evidence" value="ECO:0007669"/>
    <property type="project" value="UniProtKB-KW"/>
</dbReference>
<dbReference type="RefSeq" id="WP_145848607.1">
    <property type="nucleotide sequence ID" value="NZ_CP042239.1"/>
</dbReference>